<protein>
    <submittedName>
        <fullName evidence="5">Lipolytic enzyme</fullName>
    </submittedName>
</protein>
<feature type="chain" id="PRO_5034739794" evidence="3">
    <location>
        <begin position="30"/>
        <end position="313"/>
    </location>
</feature>
<dbReference type="Proteomes" id="UP000521943">
    <property type="component" value="Unassembled WGS sequence"/>
</dbReference>
<dbReference type="InterPro" id="IPR035971">
    <property type="entry name" value="CBD_sf"/>
</dbReference>
<evidence type="ECO:0000259" key="4">
    <source>
        <dbReference type="PROSITE" id="PS51164"/>
    </source>
</evidence>
<dbReference type="GO" id="GO:0005576">
    <property type="term" value="C:extracellular region"/>
    <property type="evidence" value="ECO:0007669"/>
    <property type="project" value="InterPro"/>
</dbReference>
<feature type="region of interest" description="Disordered" evidence="2">
    <location>
        <begin position="72"/>
        <end position="93"/>
    </location>
</feature>
<dbReference type="GO" id="GO:0030248">
    <property type="term" value="F:cellulose binding"/>
    <property type="evidence" value="ECO:0007669"/>
    <property type="project" value="InterPro"/>
</dbReference>
<dbReference type="InterPro" id="IPR013830">
    <property type="entry name" value="SGNH_hydro"/>
</dbReference>
<sequence length="313" mass="32866">MTPAMFTSITPSITLSFIVTGLLAQQGRADVPLYGQCGYLEGVPWGGETQCVAGAVCTRLGAYYAQCLPATSGTTTNTPSPTPPITTTTATSPTASTQAAPIIVLPLGDSITWGIGSSDGNSYRKELKEELLKDSVTIDYIGTLKNGNMEDNDNQGHSGATIIQISGYAETALKQQPEVGQVFNSYTDRCWVNNIALHCKVVTLMAGTNDIGQNQDLANAPTRLTTLVDKILTASPNATVLVASANVDSYNARLEAAIKAKISAGQHVVWVSMSALTNSDLSDGIHPGAGGYIKMGAAWHAGWVSAKAKGWIR</sequence>
<dbReference type="AlphaFoldDB" id="A0A8H6HGQ1"/>
<dbReference type="GO" id="GO:0005975">
    <property type="term" value="P:carbohydrate metabolic process"/>
    <property type="evidence" value="ECO:0007669"/>
    <property type="project" value="InterPro"/>
</dbReference>
<feature type="domain" description="CBM1" evidence="4">
    <location>
        <begin position="29"/>
        <end position="68"/>
    </location>
</feature>
<dbReference type="PANTHER" id="PTHR30383">
    <property type="entry name" value="THIOESTERASE 1/PROTEASE 1/LYSOPHOSPHOLIPASE L1"/>
    <property type="match status" value="1"/>
</dbReference>
<dbReference type="SUPFAM" id="SSF52266">
    <property type="entry name" value="SGNH hydrolase"/>
    <property type="match status" value="1"/>
</dbReference>
<evidence type="ECO:0000313" key="6">
    <source>
        <dbReference type="Proteomes" id="UP000521943"/>
    </source>
</evidence>
<dbReference type="SUPFAM" id="SSF57180">
    <property type="entry name" value="Cellulose-binding domain"/>
    <property type="match status" value="1"/>
</dbReference>
<dbReference type="SMART" id="SM00236">
    <property type="entry name" value="fCBD"/>
    <property type="match status" value="1"/>
</dbReference>
<dbReference type="GO" id="GO:0004622">
    <property type="term" value="F:phosphatidylcholine lysophospholipase activity"/>
    <property type="evidence" value="ECO:0007669"/>
    <property type="project" value="TreeGrafter"/>
</dbReference>
<dbReference type="InterPro" id="IPR000254">
    <property type="entry name" value="CBD"/>
</dbReference>
<keyword evidence="6" id="KW-1185">Reference proteome</keyword>
<dbReference type="EMBL" id="JACGCI010000090">
    <property type="protein sequence ID" value="KAF6746683.1"/>
    <property type="molecule type" value="Genomic_DNA"/>
</dbReference>
<accession>A0A8H6HGQ1</accession>
<proteinExistence type="predicted"/>
<keyword evidence="1 3" id="KW-0732">Signal</keyword>
<evidence type="ECO:0000313" key="5">
    <source>
        <dbReference type="EMBL" id="KAF6746683.1"/>
    </source>
</evidence>
<gene>
    <name evidence="5" type="ORF">DFP72DRAFT_922539</name>
</gene>
<reference evidence="5 6" key="1">
    <citation type="submission" date="2020-07" db="EMBL/GenBank/DDBJ databases">
        <title>Comparative genomics of pyrophilous fungi reveals a link between fire events and developmental genes.</title>
        <authorList>
            <consortium name="DOE Joint Genome Institute"/>
            <person name="Steindorff A.S."/>
            <person name="Carver A."/>
            <person name="Calhoun S."/>
            <person name="Stillman K."/>
            <person name="Liu H."/>
            <person name="Lipzen A."/>
            <person name="Pangilinan J."/>
            <person name="Labutti K."/>
            <person name="Bruns T.D."/>
            <person name="Grigoriev I.V."/>
        </authorList>
    </citation>
    <scope>NUCLEOTIDE SEQUENCE [LARGE SCALE GENOMIC DNA]</scope>
    <source>
        <strain evidence="5 6">CBS 144469</strain>
    </source>
</reference>
<dbReference type="PANTHER" id="PTHR30383:SF5">
    <property type="entry name" value="SGNH HYDROLASE-TYPE ESTERASE DOMAIN-CONTAINING PROTEIN"/>
    <property type="match status" value="1"/>
</dbReference>
<dbReference type="PROSITE" id="PS51164">
    <property type="entry name" value="CBM1_2"/>
    <property type="match status" value="1"/>
</dbReference>
<name>A0A8H6HGQ1_9AGAR</name>
<organism evidence="5 6">
    <name type="scientific">Ephemerocybe angulata</name>
    <dbReference type="NCBI Taxonomy" id="980116"/>
    <lineage>
        <taxon>Eukaryota</taxon>
        <taxon>Fungi</taxon>
        <taxon>Dikarya</taxon>
        <taxon>Basidiomycota</taxon>
        <taxon>Agaricomycotina</taxon>
        <taxon>Agaricomycetes</taxon>
        <taxon>Agaricomycetidae</taxon>
        <taxon>Agaricales</taxon>
        <taxon>Agaricineae</taxon>
        <taxon>Psathyrellaceae</taxon>
        <taxon>Ephemerocybe</taxon>
    </lineage>
</organism>
<dbReference type="Pfam" id="PF13472">
    <property type="entry name" value="Lipase_GDSL_2"/>
    <property type="match status" value="1"/>
</dbReference>
<evidence type="ECO:0000256" key="3">
    <source>
        <dbReference type="SAM" id="SignalP"/>
    </source>
</evidence>
<dbReference type="Gene3D" id="3.40.50.1110">
    <property type="entry name" value="SGNH hydrolase"/>
    <property type="match status" value="1"/>
</dbReference>
<evidence type="ECO:0000256" key="1">
    <source>
        <dbReference type="ARBA" id="ARBA00022729"/>
    </source>
</evidence>
<dbReference type="CDD" id="cd01833">
    <property type="entry name" value="XynB_like"/>
    <property type="match status" value="1"/>
</dbReference>
<dbReference type="InterPro" id="IPR036514">
    <property type="entry name" value="SGNH_hydro_sf"/>
</dbReference>
<evidence type="ECO:0000256" key="2">
    <source>
        <dbReference type="SAM" id="MobiDB-lite"/>
    </source>
</evidence>
<dbReference type="InterPro" id="IPR051532">
    <property type="entry name" value="Ester_Hydrolysis_Enzymes"/>
</dbReference>
<comment type="caution">
    <text evidence="5">The sequence shown here is derived from an EMBL/GenBank/DDBJ whole genome shotgun (WGS) entry which is preliminary data.</text>
</comment>
<dbReference type="OrthoDB" id="2119228at2759"/>
<feature type="signal peptide" evidence="3">
    <location>
        <begin position="1"/>
        <end position="29"/>
    </location>
</feature>
<dbReference type="Pfam" id="PF00734">
    <property type="entry name" value="CBM_1"/>
    <property type="match status" value="1"/>
</dbReference>